<evidence type="ECO:0000313" key="2">
    <source>
        <dbReference type="EMBL" id="CAG4972346.1"/>
    </source>
</evidence>
<evidence type="ECO:0000256" key="1">
    <source>
        <dbReference type="SAM" id="Phobius"/>
    </source>
</evidence>
<reference evidence="2 3" key="1">
    <citation type="submission" date="2021-04" db="EMBL/GenBank/DDBJ databases">
        <authorList>
            <person name="Rodrigo-Torres L."/>
            <person name="Arahal R. D."/>
            <person name="Lucena T."/>
        </authorList>
    </citation>
    <scope>NUCLEOTIDE SEQUENCE [LARGE SCALE GENOMIC DNA]</scope>
    <source>
        <strain evidence="2 3">CECT 30171</strain>
    </source>
</reference>
<feature type="transmembrane region" description="Helical" evidence="1">
    <location>
        <begin position="98"/>
        <end position="122"/>
    </location>
</feature>
<evidence type="ECO:0000313" key="3">
    <source>
        <dbReference type="Proteomes" id="UP000680116"/>
    </source>
</evidence>
<gene>
    <name evidence="2" type="ORF">LYB30171_01183</name>
</gene>
<dbReference type="Proteomes" id="UP000680116">
    <property type="component" value="Chromosome"/>
</dbReference>
<keyword evidence="1" id="KW-0812">Transmembrane</keyword>
<feature type="transmembrane region" description="Helical" evidence="1">
    <location>
        <begin position="65"/>
        <end position="86"/>
    </location>
</feature>
<keyword evidence="1" id="KW-1133">Transmembrane helix</keyword>
<accession>A0ABM8UET0</accession>
<dbReference type="RefSeq" id="WP_215220107.1">
    <property type="nucleotide sequence ID" value="NZ_OU015430.1"/>
</dbReference>
<name>A0ABM8UET0_9GAMM</name>
<keyword evidence="3" id="KW-1185">Reference proteome</keyword>
<sequence length="124" mass="12641">MDVASMLQVSVLLFLVAALGGVTMAGIRFAGKHNPPAWLAMFHGLLAAAGLTLLAYAALAEGVPAMAQLALLLFLVAAGGGAVLSLRYKWNNLLLPAWLVIVHALAAVLGFVLLAAVVLLGADG</sequence>
<organism evidence="2 3">
    <name type="scientific">Novilysobacter luteus</name>
    <dbReference type="NCBI Taxonomy" id="2822368"/>
    <lineage>
        <taxon>Bacteria</taxon>
        <taxon>Pseudomonadati</taxon>
        <taxon>Pseudomonadota</taxon>
        <taxon>Gammaproteobacteria</taxon>
        <taxon>Lysobacterales</taxon>
        <taxon>Lysobacteraceae</taxon>
        <taxon>Novilysobacter</taxon>
    </lineage>
</organism>
<protein>
    <submittedName>
        <fullName evidence="2">Uncharacterized protein</fullName>
    </submittedName>
</protein>
<feature type="transmembrane region" description="Helical" evidence="1">
    <location>
        <begin position="39"/>
        <end position="59"/>
    </location>
</feature>
<dbReference type="EMBL" id="OU015430">
    <property type="protein sequence ID" value="CAG4972346.1"/>
    <property type="molecule type" value="Genomic_DNA"/>
</dbReference>
<feature type="transmembrane region" description="Helical" evidence="1">
    <location>
        <begin position="6"/>
        <end position="27"/>
    </location>
</feature>
<proteinExistence type="predicted"/>
<keyword evidence="1" id="KW-0472">Membrane</keyword>